<feature type="compositionally biased region" description="Low complexity" evidence="2">
    <location>
        <begin position="229"/>
        <end position="242"/>
    </location>
</feature>
<protein>
    <submittedName>
        <fullName evidence="3">Uncharacterized protein</fullName>
    </submittedName>
</protein>
<gene>
    <name evidence="3" type="ORF">G5714_013871</name>
</gene>
<evidence type="ECO:0000313" key="3">
    <source>
        <dbReference type="EMBL" id="KAF4104540.1"/>
    </source>
</evidence>
<reference evidence="3 4" key="1">
    <citation type="submission" date="2020-04" db="EMBL/GenBank/DDBJ databases">
        <title>Chromosome-level genome assembly of a cyprinid fish Onychostoma macrolepis by integration of Nanopore Sequencing, Bionano and Hi-C technology.</title>
        <authorList>
            <person name="Wang D."/>
        </authorList>
    </citation>
    <scope>NUCLEOTIDE SEQUENCE [LARGE SCALE GENOMIC DNA]</scope>
    <source>
        <strain evidence="3">SWU-2019</strain>
        <tissue evidence="3">Muscle</tissue>
    </source>
</reference>
<evidence type="ECO:0000256" key="1">
    <source>
        <dbReference type="SAM" id="Coils"/>
    </source>
</evidence>
<feature type="region of interest" description="Disordered" evidence="2">
    <location>
        <begin position="63"/>
        <end position="101"/>
    </location>
</feature>
<dbReference type="AlphaFoldDB" id="A0A7J6CBF1"/>
<keyword evidence="4" id="KW-1185">Reference proteome</keyword>
<feature type="compositionally biased region" description="Low complexity" evidence="2">
    <location>
        <begin position="201"/>
        <end position="213"/>
    </location>
</feature>
<accession>A0A7J6CBF1</accession>
<sequence>MGLSKAEELEIIYPAEVKPAKDKKKMKEMILRENPEILLSDYSGPENNRRNFRNLKGEVQKIKKAPEVKSQAEEEAGTTSVTITDPSSRTHGHTSTPASPKIKALRDNIAELEQDFFLFKEETKNNLHQLLNLTSHHSVQQLQQLCSAVRHLEEDNQELRQELRRVREELTRREQHGHTLERLLEETRTQLHTIQQQQCVSTQPHSSPTTTTQHQRRVRSQTPSTSTNSAQQQRVSTQSRSSFTPATRQSPQAHQNLSSTQIHPPTTTSSSFTSNGREQERKDNIVILCDSNGHHLDPRRLFPGRSVKKFWIINAINMEIANICAPILNVHIANHQQITHQHLYDHIHIHREGMRLFAKTIKASTLNSPQKTHPDREERAGQLPGSYAAVAARREEESEDENELLVCSPVSTPPVPSDELMTEQATHASSYLRCLPENMALLEMEVSELKQLILSRPDEFTINNLKAEIKELHNVNMKLQAEMSKMKEDSIQVRMTSIV</sequence>
<evidence type="ECO:0000313" key="4">
    <source>
        <dbReference type="Proteomes" id="UP000579812"/>
    </source>
</evidence>
<feature type="compositionally biased region" description="Polar residues" evidence="2">
    <location>
        <begin position="77"/>
        <end position="98"/>
    </location>
</feature>
<feature type="region of interest" description="Disordered" evidence="2">
    <location>
        <begin position="194"/>
        <end position="279"/>
    </location>
</feature>
<proteinExistence type="predicted"/>
<dbReference type="EMBL" id="JAAMOB010000014">
    <property type="protein sequence ID" value="KAF4104540.1"/>
    <property type="molecule type" value="Genomic_DNA"/>
</dbReference>
<feature type="coiled-coil region" evidence="1">
    <location>
        <begin position="102"/>
        <end position="176"/>
    </location>
</feature>
<dbReference type="Proteomes" id="UP000579812">
    <property type="component" value="Unassembled WGS sequence"/>
</dbReference>
<feature type="coiled-coil region" evidence="1">
    <location>
        <begin position="462"/>
        <end position="489"/>
    </location>
</feature>
<comment type="caution">
    <text evidence="3">The sequence shown here is derived from an EMBL/GenBank/DDBJ whole genome shotgun (WGS) entry which is preliminary data.</text>
</comment>
<evidence type="ECO:0000256" key="2">
    <source>
        <dbReference type="SAM" id="MobiDB-lite"/>
    </source>
</evidence>
<name>A0A7J6CBF1_9TELE</name>
<keyword evidence="1" id="KW-0175">Coiled coil</keyword>
<feature type="compositionally biased region" description="Polar residues" evidence="2">
    <location>
        <begin position="243"/>
        <end position="265"/>
    </location>
</feature>
<feature type="compositionally biased region" description="Basic and acidic residues" evidence="2">
    <location>
        <begin position="63"/>
        <end position="72"/>
    </location>
</feature>
<organism evidence="3 4">
    <name type="scientific">Onychostoma macrolepis</name>
    <dbReference type="NCBI Taxonomy" id="369639"/>
    <lineage>
        <taxon>Eukaryota</taxon>
        <taxon>Metazoa</taxon>
        <taxon>Chordata</taxon>
        <taxon>Craniata</taxon>
        <taxon>Vertebrata</taxon>
        <taxon>Euteleostomi</taxon>
        <taxon>Actinopterygii</taxon>
        <taxon>Neopterygii</taxon>
        <taxon>Teleostei</taxon>
        <taxon>Ostariophysi</taxon>
        <taxon>Cypriniformes</taxon>
        <taxon>Cyprinidae</taxon>
        <taxon>Acrossocheilinae</taxon>
        <taxon>Onychostoma</taxon>
    </lineage>
</organism>